<evidence type="ECO:0000256" key="1">
    <source>
        <dbReference type="SAM" id="Phobius"/>
    </source>
</evidence>
<protein>
    <submittedName>
        <fullName evidence="3">CPBP family intramembrane metalloprotease</fullName>
    </submittedName>
</protein>
<dbReference type="GO" id="GO:0004175">
    <property type="term" value="F:endopeptidase activity"/>
    <property type="evidence" value="ECO:0007669"/>
    <property type="project" value="UniProtKB-ARBA"/>
</dbReference>
<dbReference type="InterPro" id="IPR003675">
    <property type="entry name" value="Rce1/LyrA-like_dom"/>
</dbReference>
<dbReference type="AlphaFoldDB" id="A0A9D2AT62"/>
<name>A0A9D2AT62_9FIRM</name>
<dbReference type="GO" id="GO:0008237">
    <property type="term" value="F:metallopeptidase activity"/>
    <property type="evidence" value="ECO:0007669"/>
    <property type="project" value="UniProtKB-KW"/>
</dbReference>
<reference evidence="3" key="1">
    <citation type="journal article" date="2021" name="PeerJ">
        <title>Extensive microbial diversity within the chicken gut microbiome revealed by metagenomics and culture.</title>
        <authorList>
            <person name="Gilroy R."/>
            <person name="Ravi A."/>
            <person name="Getino M."/>
            <person name="Pursley I."/>
            <person name="Horton D.L."/>
            <person name="Alikhan N.F."/>
            <person name="Baker D."/>
            <person name="Gharbi K."/>
            <person name="Hall N."/>
            <person name="Watson M."/>
            <person name="Adriaenssens E.M."/>
            <person name="Foster-Nyarko E."/>
            <person name="Jarju S."/>
            <person name="Secka A."/>
            <person name="Antonio M."/>
            <person name="Oren A."/>
            <person name="Chaudhuri R.R."/>
            <person name="La Ragione R."/>
            <person name="Hildebrand F."/>
            <person name="Pallen M.J."/>
        </authorList>
    </citation>
    <scope>NUCLEOTIDE SEQUENCE</scope>
    <source>
        <strain evidence="3">ChiSjej5B23-15282</strain>
    </source>
</reference>
<dbReference type="GO" id="GO:0080120">
    <property type="term" value="P:CAAX-box protein maturation"/>
    <property type="evidence" value="ECO:0007669"/>
    <property type="project" value="UniProtKB-ARBA"/>
</dbReference>
<organism evidence="3 4">
    <name type="scientific">Candidatus Mediterraneibacter caccavium</name>
    <dbReference type="NCBI Taxonomy" id="2838661"/>
    <lineage>
        <taxon>Bacteria</taxon>
        <taxon>Bacillati</taxon>
        <taxon>Bacillota</taxon>
        <taxon>Clostridia</taxon>
        <taxon>Lachnospirales</taxon>
        <taxon>Lachnospiraceae</taxon>
        <taxon>Mediterraneibacter</taxon>
    </lineage>
</organism>
<evidence type="ECO:0000313" key="3">
    <source>
        <dbReference type="EMBL" id="HIX48998.1"/>
    </source>
</evidence>
<proteinExistence type="predicted"/>
<comment type="caution">
    <text evidence="3">The sequence shown here is derived from an EMBL/GenBank/DDBJ whole genome shotgun (WGS) entry which is preliminary data.</text>
</comment>
<dbReference type="Proteomes" id="UP000824243">
    <property type="component" value="Unassembled WGS sequence"/>
</dbReference>
<keyword evidence="1" id="KW-0472">Membrane</keyword>
<keyword evidence="1" id="KW-0812">Transmembrane</keyword>
<feature type="domain" description="CAAX prenyl protease 2/Lysostaphin resistance protein A-like" evidence="2">
    <location>
        <begin position="165"/>
        <end position="250"/>
    </location>
</feature>
<dbReference type="PANTHER" id="PTHR36435">
    <property type="entry name" value="SLR1288 PROTEIN"/>
    <property type="match status" value="1"/>
</dbReference>
<dbReference type="InterPro" id="IPR052710">
    <property type="entry name" value="CAAX_protease"/>
</dbReference>
<accession>A0A9D2AT62</accession>
<reference evidence="3" key="2">
    <citation type="submission" date="2021-04" db="EMBL/GenBank/DDBJ databases">
        <authorList>
            <person name="Gilroy R."/>
        </authorList>
    </citation>
    <scope>NUCLEOTIDE SEQUENCE</scope>
    <source>
        <strain evidence="3">ChiSjej5B23-15282</strain>
    </source>
</reference>
<feature type="transmembrane region" description="Helical" evidence="1">
    <location>
        <begin position="271"/>
        <end position="289"/>
    </location>
</feature>
<feature type="transmembrane region" description="Helical" evidence="1">
    <location>
        <begin position="196"/>
        <end position="212"/>
    </location>
</feature>
<dbReference type="EMBL" id="DXFA01000143">
    <property type="protein sequence ID" value="HIX48998.1"/>
    <property type="molecule type" value="Genomic_DNA"/>
</dbReference>
<evidence type="ECO:0000313" key="4">
    <source>
        <dbReference type="Proteomes" id="UP000824243"/>
    </source>
</evidence>
<keyword evidence="1" id="KW-1133">Transmembrane helix</keyword>
<feature type="transmembrane region" description="Helical" evidence="1">
    <location>
        <begin position="158"/>
        <end position="175"/>
    </location>
</feature>
<evidence type="ECO:0000259" key="2">
    <source>
        <dbReference type="Pfam" id="PF02517"/>
    </source>
</evidence>
<gene>
    <name evidence="3" type="ORF">H9981_08335</name>
</gene>
<feature type="transmembrane region" description="Helical" evidence="1">
    <location>
        <begin position="79"/>
        <end position="100"/>
    </location>
</feature>
<keyword evidence="3" id="KW-0482">Metalloprotease</keyword>
<feature type="transmembrane region" description="Helical" evidence="1">
    <location>
        <begin position="12"/>
        <end position="41"/>
    </location>
</feature>
<keyword evidence="3" id="KW-0378">Hydrolase</keyword>
<dbReference type="Pfam" id="PF02517">
    <property type="entry name" value="Rce1-like"/>
    <property type="match status" value="1"/>
</dbReference>
<keyword evidence="3" id="KW-0645">Protease</keyword>
<sequence>MNQIQRKSPFWSLAGPLLAYLAIQWVVQTAVILVISIPYMADAYASMMQLGMERAVDMQELMEAGLKAMEPAFELVMRYQVEIMGAVAAGTMILTVTLFLKDRKLEKVYGVVRPEKKTVSVYIMIALLGAAGSIAATCLMAMAQLAFYDSSYQQSAEVMYGAGIPVQIAVLGILIPVSEELMFRGILFKRFRERQGFWYSAVCSAVFFMFMHTSFTQMVYTFLLGLMLAYLYEQTGSFKAPVLLHILMNSGSVICTETGVFQWLGSDPVRMAGAAIGGAFICSAVFVGIQKAVGAGQKKRPSDTTDHLDMFR</sequence>
<dbReference type="PANTHER" id="PTHR36435:SF1">
    <property type="entry name" value="CAAX AMINO TERMINAL PROTEASE FAMILY PROTEIN"/>
    <property type="match status" value="1"/>
</dbReference>
<feature type="transmembrane region" description="Helical" evidence="1">
    <location>
        <begin position="121"/>
        <end position="146"/>
    </location>
</feature>